<comment type="caution">
    <text evidence="2">The sequence shown here is derived from an EMBL/GenBank/DDBJ whole genome shotgun (WGS) entry which is preliminary data.</text>
</comment>
<feature type="signal peptide" evidence="1">
    <location>
        <begin position="1"/>
        <end position="23"/>
    </location>
</feature>
<dbReference type="NCBIfam" id="NF033939">
    <property type="entry name" value="DESULF_POR1"/>
    <property type="match status" value="1"/>
</dbReference>
<feature type="chain" id="PRO_5038559616" evidence="1">
    <location>
        <begin position="24"/>
        <end position="460"/>
    </location>
</feature>
<evidence type="ECO:0000256" key="1">
    <source>
        <dbReference type="SAM" id="SignalP"/>
    </source>
</evidence>
<reference evidence="2" key="1">
    <citation type="journal article" date="2021" name="PeerJ">
        <title>Extensive microbial diversity within the chicken gut microbiome revealed by metagenomics and culture.</title>
        <authorList>
            <person name="Gilroy R."/>
            <person name="Ravi A."/>
            <person name="Getino M."/>
            <person name="Pursley I."/>
            <person name="Horton D.L."/>
            <person name="Alikhan N.F."/>
            <person name="Baker D."/>
            <person name="Gharbi K."/>
            <person name="Hall N."/>
            <person name="Watson M."/>
            <person name="Adriaenssens E.M."/>
            <person name="Foster-Nyarko E."/>
            <person name="Jarju S."/>
            <person name="Secka A."/>
            <person name="Antonio M."/>
            <person name="Oren A."/>
            <person name="Chaudhuri R.R."/>
            <person name="La Ragione R."/>
            <person name="Hildebrand F."/>
            <person name="Pallen M.J."/>
        </authorList>
    </citation>
    <scope>NUCLEOTIDE SEQUENCE</scope>
    <source>
        <strain evidence="2">ChiSxjej5B17-1746</strain>
    </source>
</reference>
<dbReference type="Proteomes" id="UP000824264">
    <property type="component" value="Unassembled WGS sequence"/>
</dbReference>
<evidence type="ECO:0000313" key="3">
    <source>
        <dbReference type="Proteomes" id="UP000824264"/>
    </source>
</evidence>
<dbReference type="AlphaFoldDB" id="A0A9D1U7G1"/>
<dbReference type="InterPro" id="IPR059232">
    <property type="entry name" value="Porin_put"/>
</dbReference>
<proteinExistence type="predicted"/>
<protein>
    <submittedName>
        <fullName evidence="2">Outer membrane homotrimeric porin</fullName>
    </submittedName>
</protein>
<gene>
    <name evidence="2" type="ORF">H9874_00015</name>
</gene>
<sequence>MKRIVTLLLAAGLVLGAAAGSQAADIKAKGIWQNNLSWADRAASQDAAGDNFRASTRLRTQIDVIADENLKGVVFFEIGHQNWGEKASGAALGNDGKEVKVRYSYVDWVIPQTSAQVRVGLQPFGVPTFAVPMAVLDTDGAGITVSGQFTENVGAALFWLRPYNQYDSDHNVHDAMDVVGLTVPLTFDGVKVTPFGMYSVIGKDTQFGGGANNLNGVANGLLPAGGADLVVGSNDDHGNAWWAGITGELTMFDPFRIAADFAYGSVDMGEIGNFDLKRSGWYAALSADYKLDFMTPGLIGWYASGDDDNAMDGSERMPVIDSDVALTSYGFDGGTYNRSATFNGTSLAGTWGILAELKDISFIEDLTHVVRFGYIQGTNNTAMVTGGRVGGMTDVGNDLYLTTKDGMWEVNIDSQYQIYKDLSLCVELGYINLDYDESIWGNDTYNENNFKAAMSLNYKF</sequence>
<evidence type="ECO:0000313" key="2">
    <source>
        <dbReference type="EMBL" id="HIW77519.1"/>
    </source>
</evidence>
<keyword evidence="1" id="KW-0732">Signal</keyword>
<dbReference type="EMBL" id="DXGI01000001">
    <property type="protein sequence ID" value="HIW77519.1"/>
    <property type="molecule type" value="Genomic_DNA"/>
</dbReference>
<organism evidence="2 3">
    <name type="scientific">Candidatus Bilophila faecipullorum</name>
    <dbReference type="NCBI Taxonomy" id="2838482"/>
    <lineage>
        <taxon>Bacteria</taxon>
        <taxon>Pseudomonadati</taxon>
        <taxon>Thermodesulfobacteriota</taxon>
        <taxon>Desulfovibrionia</taxon>
        <taxon>Desulfovibrionales</taxon>
        <taxon>Desulfovibrionaceae</taxon>
        <taxon>Bilophila</taxon>
    </lineage>
</organism>
<accession>A0A9D1U7G1</accession>
<reference evidence="2" key="2">
    <citation type="submission" date="2021-04" db="EMBL/GenBank/DDBJ databases">
        <authorList>
            <person name="Gilroy R."/>
        </authorList>
    </citation>
    <scope>NUCLEOTIDE SEQUENCE</scope>
    <source>
        <strain evidence="2">ChiSxjej5B17-1746</strain>
    </source>
</reference>
<name>A0A9D1U7G1_9BACT</name>